<feature type="domain" description="PB1-like" evidence="1">
    <location>
        <begin position="3"/>
        <end position="77"/>
    </location>
</feature>
<protein>
    <recommendedName>
        <fullName evidence="1">PB1-like domain-containing protein</fullName>
    </recommendedName>
</protein>
<evidence type="ECO:0000259" key="1">
    <source>
        <dbReference type="Pfam" id="PF26130"/>
    </source>
</evidence>
<evidence type="ECO:0000313" key="3">
    <source>
        <dbReference type="Proteomes" id="UP001341840"/>
    </source>
</evidence>
<dbReference type="Proteomes" id="UP001341840">
    <property type="component" value="Unassembled WGS sequence"/>
</dbReference>
<dbReference type="InterPro" id="IPR058594">
    <property type="entry name" value="PB1-like_dom_pln"/>
</dbReference>
<keyword evidence="3" id="KW-1185">Reference proteome</keyword>
<evidence type="ECO:0000313" key="2">
    <source>
        <dbReference type="EMBL" id="MED6164778.1"/>
    </source>
</evidence>
<comment type="caution">
    <text evidence="2">The sequence shown here is derived from an EMBL/GenBank/DDBJ whole genome shotgun (WGS) entry which is preliminary data.</text>
</comment>
<organism evidence="2 3">
    <name type="scientific">Stylosanthes scabra</name>
    <dbReference type="NCBI Taxonomy" id="79078"/>
    <lineage>
        <taxon>Eukaryota</taxon>
        <taxon>Viridiplantae</taxon>
        <taxon>Streptophyta</taxon>
        <taxon>Embryophyta</taxon>
        <taxon>Tracheophyta</taxon>
        <taxon>Spermatophyta</taxon>
        <taxon>Magnoliopsida</taxon>
        <taxon>eudicotyledons</taxon>
        <taxon>Gunneridae</taxon>
        <taxon>Pentapetalae</taxon>
        <taxon>rosids</taxon>
        <taxon>fabids</taxon>
        <taxon>Fabales</taxon>
        <taxon>Fabaceae</taxon>
        <taxon>Papilionoideae</taxon>
        <taxon>50 kb inversion clade</taxon>
        <taxon>dalbergioids sensu lato</taxon>
        <taxon>Dalbergieae</taxon>
        <taxon>Pterocarpus clade</taxon>
        <taxon>Stylosanthes</taxon>
    </lineage>
</organism>
<accession>A0ABU6UYS4</accession>
<dbReference type="EMBL" id="JASCZI010122821">
    <property type="protein sequence ID" value="MED6164778.1"/>
    <property type="molecule type" value="Genomic_DNA"/>
</dbReference>
<name>A0ABU6UYS4_9FABA</name>
<proteinExistence type="predicted"/>
<reference evidence="2 3" key="1">
    <citation type="journal article" date="2023" name="Plants (Basel)">
        <title>Bridging the Gap: Combining Genomics and Transcriptomics Approaches to Understand Stylosanthes scabra, an Orphan Legume from the Brazilian Caatinga.</title>
        <authorList>
            <person name="Ferreira-Neto J.R.C."/>
            <person name="da Silva M.D."/>
            <person name="Binneck E."/>
            <person name="de Melo N.F."/>
            <person name="da Silva R.H."/>
            <person name="de Melo A.L.T.M."/>
            <person name="Pandolfi V."/>
            <person name="Bustamante F.O."/>
            <person name="Brasileiro-Vidal A.C."/>
            <person name="Benko-Iseppon A.M."/>
        </authorList>
    </citation>
    <scope>NUCLEOTIDE SEQUENCE [LARGE SCALE GENOMIC DNA]</scope>
    <source>
        <tissue evidence="2">Leaves</tissue>
    </source>
</reference>
<sequence>MAKFVIHVLHVGGRLDVNNNGVLSYLDGEVHSFEAIDADTVNIPDLKAYATSLGFPTYTVMHWLEPTDVNLEFGLRDAYVNQLRSSILESNCVDFEIFMEHPISVPVEAEGVEVNVDSGCVNLNSDAETKSSSHDMPG</sequence>
<gene>
    <name evidence="2" type="ORF">PIB30_093429</name>
</gene>
<dbReference type="Pfam" id="PF26130">
    <property type="entry name" value="PB1-like"/>
    <property type="match status" value="1"/>
</dbReference>